<dbReference type="Proteomes" id="UP000077852">
    <property type="component" value="Unassembled WGS sequence"/>
</dbReference>
<protein>
    <recommendedName>
        <fullName evidence="4">Zinc finger Ogr/Delta-type domain-containing protein</fullName>
    </recommendedName>
</protein>
<accession>A0AA91DHX8</accession>
<evidence type="ECO:0000313" key="3">
    <source>
        <dbReference type="Proteomes" id="UP000077852"/>
    </source>
</evidence>
<comment type="caution">
    <text evidence="2">The sequence shown here is derived from an EMBL/GenBank/DDBJ whole genome shotgun (WGS) entry which is preliminary data.</text>
</comment>
<name>A0AA91DHX8_VARPD</name>
<organism evidence="2 3">
    <name type="scientific">Variovorax paradoxus</name>
    <dbReference type="NCBI Taxonomy" id="34073"/>
    <lineage>
        <taxon>Bacteria</taxon>
        <taxon>Pseudomonadati</taxon>
        <taxon>Pseudomonadota</taxon>
        <taxon>Betaproteobacteria</taxon>
        <taxon>Burkholderiales</taxon>
        <taxon>Comamonadaceae</taxon>
        <taxon>Variovorax</taxon>
    </lineage>
</organism>
<reference evidence="2 3" key="1">
    <citation type="submission" date="2016-03" db="EMBL/GenBank/DDBJ databases">
        <title>Genome sequence of Variovorax paradoxus KB5.</title>
        <authorList>
            <person name="Jeong H."/>
            <person name="Hong C.E."/>
            <person name="Jo S.H."/>
            <person name="Park J.M."/>
        </authorList>
    </citation>
    <scope>NUCLEOTIDE SEQUENCE [LARGE SCALE GENOMIC DNA]</scope>
    <source>
        <strain evidence="2 3">KB5</strain>
    </source>
</reference>
<gene>
    <name evidence="2" type="ORF">A3K87_04350</name>
</gene>
<dbReference type="AlphaFoldDB" id="A0AA91DHX8"/>
<feature type="region of interest" description="Disordered" evidence="1">
    <location>
        <begin position="61"/>
        <end position="88"/>
    </location>
</feature>
<dbReference type="EMBL" id="LVHG01000106">
    <property type="protein sequence ID" value="OAK55036.1"/>
    <property type="molecule type" value="Genomic_DNA"/>
</dbReference>
<evidence type="ECO:0000313" key="2">
    <source>
        <dbReference type="EMBL" id="OAK55036.1"/>
    </source>
</evidence>
<evidence type="ECO:0008006" key="4">
    <source>
        <dbReference type="Google" id="ProtNLM"/>
    </source>
</evidence>
<proteinExistence type="predicted"/>
<evidence type="ECO:0000256" key="1">
    <source>
        <dbReference type="SAM" id="MobiDB-lite"/>
    </source>
</evidence>
<sequence>MTATVSQHYVMCSNFECGHTWRATTEADMTISPSATPAASVHLPLASHMRRDVLAQQIRSGTTAEHTPLMTPPETRDLFAPAGVDGPS</sequence>